<evidence type="ECO:0000256" key="2">
    <source>
        <dbReference type="ARBA" id="ARBA00022741"/>
    </source>
</evidence>
<feature type="region of interest" description="Disordered" evidence="4">
    <location>
        <begin position="67"/>
        <end position="100"/>
    </location>
</feature>
<evidence type="ECO:0000259" key="5">
    <source>
        <dbReference type="SMART" id="SM00382"/>
    </source>
</evidence>
<dbReference type="RefSeq" id="WP_023928226.1">
    <property type="nucleotide sequence ID" value="NZ_KI669455.1"/>
</dbReference>
<sequence>MEFLEDFLHTKDIQKAKIFELLRCKEQEAIILQYMTKALLDGVQEVGVIELVHNCFGEQVSQDSLNTSQDLQNPAKATKKTTKKDSLQKQNSLQNPLQNSLYDKPKQSLIITHLPTIRTLLDLGWIVLSEMSRFKQPNIKDLALLELLSCEVSLSSAFLRLIERGHSEVQMPDETPYNDHLEYVKDQFLRIHLASKFSPQNDKKNTALKSQINALENRIKERLLITTKEISAHKIIKDYALNPKEEMIFFALLKEEYYGGDGYYRDMNNLIDLISESEYDKMKNRALLDEKSTLIEKGLLDFGEMLNPFGGIVRTFYIPEEILHKVIREPYKKKSKKIALASVLEEQEIFELLRPKSSLDEIVLPQSTRTMIDSILKQVDSSVVARLKQWGIKDKHKGVEAKILFYGAAGTGKTLSALAIAKALKKQVLSFDCSKILSMYVGESEKNVRKIFDTYSDISKKIKNEPVLLLDEADQFLSTRITSSSGAEKMHNQMQNIFLEQIERFSGVLVATTNLVESIDSAFSRRFDYKIEFRRPNEEQRRKLWEKYLPKNAQYEPNSSIESLCKELSSHSLSGAQIALVIKNTAYKVATRDKPIFTKDDFIEAIKRELSGDFDSSKSVGFI</sequence>
<gene>
    <name evidence="6" type="ORF">HMPREF2086_01491</name>
</gene>
<comment type="similarity">
    <text evidence="1">Belongs to the AAA ATPase family.</text>
</comment>
<protein>
    <recommendedName>
        <fullName evidence="5">AAA+ ATPase domain-containing protein</fullName>
    </recommendedName>
</protein>
<dbReference type="InterPro" id="IPR050221">
    <property type="entry name" value="26S_Proteasome_ATPase"/>
</dbReference>
<dbReference type="EMBL" id="AZJI01000007">
    <property type="protein sequence ID" value="ETD22692.1"/>
    <property type="molecule type" value="Genomic_DNA"/>
</dbReference>
<keyword evidence="2" id="KW-0547">Nucleotide-binding</keyword>
<evidence type="ECO:0000256" key="1">
    <source>
        <dbReference type="ARBA" id="ARBA00006914"/>
    </source>
</evidence>
<dbReference type="AlphaFoldDB" id="V8C6J0"/>
<dbReference type="PANTHER" id="PTHR23073">
    <property type="entry name" value="26S PROTEASOME REGULATORY SUBUNIT"/>
    <property type="match status" value="1"/>
</dbReference>
<organism evidence="6 7">
    <name type="scientific">Helicobacter macacae MIT 99-5501</name>
    <dbReference type="NCBI Taxonomy" id="1357400"/>
    <lineage>
        <taxon>Bacteria</taxon>
        <taxon>Pseudomonadati</taxon>
        <taxon>Campylobacterota</taxon>
        <taxon>Epsilonproteobacteria</taxon>
        <taxon>Campylobacterales</taxon>
        <taxon>Helicobacteraceae</taxon>
        <taxon>Helicobacter</taxon>
    </lineage>
</organism>
<evidence type="ECO:0000313" key="7">
    <source>
        <dbReference type="Proteomes" id="UP000018731"/>
    </source>
</evidence>
<dbReference type="CDD" id="cd19481">
    <property type="entry name" value="RecA-like_protease"/>
    <property type="match status" value="1"/>
</dbReference>
<dbReference type="PATRIC" id="fig|1357400.3.peg.2005"/>
<evidence type="ECO:0000256" key="3">
    <source>
        <dbReference type="ARBA" id="ARBA00022840"/>
    </source>
</evidence>
<feature type="domain" description="AAA+ ATPase" evidence="5">
    <location>
        <begin position="399"/>
        <end position="537"/>
    </location>
</feature>
<comment type="caution">
    <text evidence="6">The sequence shown here is derived from an EMBL/GenBank/DDBJ whole genome shotgun (WGS) entry which is preliminary data.</text>
</comment>
<feature type="compositionally biased region" description="Polar residues" evidence="4">
    <location>
        <begin position="88"/>
        <end position="100"/>
    </location>
</feature>
<dbReference type="InterPro" id="IPR003959">
    <property type="entry name" value="ATPase_AAA_core"/>
</dbReference>
<name>V8C6J0_9HELI</name>
<keyword evidence="7" id="KW-1185">Reference proteome</keyword>
<evidence type="ECO:0000313" key="6">
    <source>
        <dbReference type="EMBL" id="ETD22692.1"/>
    </source>
</evidence>
<dbReference type="eggNOG" id="COG0464">
    <property type="taxonomic scope" value="Bacteria"/>
</dbReference>
<keyword evidence="3" id="KW-0067">ATP-binding</keyword>
<dbReference type="GO" id="GO:0016887">
    <property type="term" value="F:ATP hydrolysis activity"/>
    <property type="evidence" value="ECO:0007669"/>
    <property type="project" value="InterPro"/>
</dbReference>
<dbReference type="GO" id="GO:0005524">
    <property type="term" value="F:ATP binding"/>
    <property type="evidence" value="ECO:0007669"/>
    <property type="project" value="UniProtKB-KW"/>
</dbReference>
<dbReference type="SMART" id="SM00382">
    <property type="entry name" value="AAA"/>
    <property type="match status" value="1"/>
</dbReference>
<dbReference type="InterPro" id="IPR027417">
    <property type="entry name" value="P-loop_NTPase"/>
</dbReference>
<reference evidence="6 7" key="1">
    <citation type="journal article" date="2014" name="Genome Announc.">
        <title>Draft genome sequences of six enterohepatic helicobacter species isolated from humans and one from rhesus macaques.</title>
        <authorList>
            <person name="Shen Z."/>
            <person name="Sheh A."/>
            <person name="Young S.K."/>
            <person name="Abouelliel A."/>
            <person name="Ward D.V."/>
            <person name="Earl A.M."/>
            <person name="Fox J.G."/>
        </authorList>
    </citation>
    <scope>NUCLEOTIDE SEQUENCE [LARGE SCALE GENOMIC DNA]</scope>
    <source>
        <strain evidence="6 7">MIT 99-5501</strain>
    </source>
</reference>
<dbReference type="Pfam" id="PF00004">
    <property type="entry name" value="AAA"/>
    <property type="match status" value="1"/>
</dbReference>
<proteinExistence type="inferred from homology"/>
<dbReference type="HOGENOM" id="CLU_034636_0_0_7"/>
<dbReference type="Gene3D" id="3.40.50.300">
    <property type="entry name" value="P-loop containing nucleotide triphosphate hydrolases"/>
    <property type="match status" value="1"/>
</dbReference>
<accession>V8C6J0</accession>
<dbReference type="InterPro" id="IPR003593">
    <property type="entry name" value="AAA+_ATPase"/>
</dbReference>
<dbReference type="Proteomes" id="UP000018731">
    <property type="component" value="Unassembled WGS sequence"/>
</dbReference>
<dbReference type="SUPFAM" id="SSF52540">
    <property type="entry name" value="P-loop containing nucleoside triphosphate hydrolases"/>
    <property type="match status" value="1"/>
</dbReference>
<evidence type="ECO:0000256" key="4">
    <source>
        <dbReference type="SAM" id="MobiDB-lite"/>
    </source>
</evidence>
<dbReference type="STRING" id="1357400.HMPREF2086_01491"/>